<gene>
    <name evidence="1" type="ORF">RF091_01575</name>
</gene>
<dbReference type="Proteomes" id="UP001234811">
    <property type="component" value="Unassembled WGS sequence"/>
</dbReference>
<comment type="caution">
    <text evidence="1">The sequence shown here is derived from an EMBL/GenBank/DDBJ whole genome shotgun (WGS) entry which is preliminary data.</text>
</comment>
<accession>A0ABD5BCH9</accession>
<sequence length="96" mass="10983">MYTNKHKRTTVSERKIAGQDFRLRDVGYTEASEVTADVTAWTLRENDVIDDRKVAVSTPREAVRADFQKSPEDIFVLHAGRRWGARRQALSARPPI</sequence>
<dbReference type="AlphaFoldDB" id="A0ABD5BCH9"/>
<evidence type="ECO:0000313" key="2">
    <source>
        <dbReference type="Proteomes" id="UP001234811"/>
    </source>
</evidence>
<evidence type="ECO:0000313" key="1">
    <source>
        <dbReference type="EMBL" id="MDQ9554228.1"/>
    </source>
</evidence>
<dbReference type="EMBL" id="JAVIPQ010000040">
    <property type="protein sequence ID" value="MDQ9554228.1"/>
    <property type="molecule type" value="Genomic_DNA"/>
</dbReference>
<reference evidence="1 2" key="1">
    <citation type="submission" date="2023-07" db="EMBL/GenBank/DDBJ databases">
        <title>Pathogens genome sequencing project 196.</title>
        <authorList>
            <person name="Cao X."/>
        </authorList>
    </citation>
    <scope>NUCLEOTIDE SEQUENCE [LARGE SCALE GENOMIC DNA]</scope>
    <source>
        <strain evidence="1 2">SM41</strain>
    </source>
</reference>
<dbReference type="RefSeq" id="WP_223307171.1">
    <property type="nucleotide sequence ID" value="NZ_CP026050.1"/>
</dbReference>
<organism evidence="1 2">
    <name type="scientific">Serratia marcescens</name>
    <dbReference type="NCBI Taxonomy" id="615"/>
    <lineage>
        <taxon>Bacteria</taxon>
        <taxon>Pseudomonadati</taxon>
        <taxon>Pseudomonadota</taxon>
        <taxon>Gammaproteobacteria</taxon>
        <taxon>Enterobacterales</taxon>
        <taxon>Yersiniaceae</taxon>
        <taxon>Serratia</taxon>
    </lineage>
</organism>
<proteinExistence type="predicted"/>
<protein>
    <submittedName>
        <fullName evidence="1">Uncharacterized protein</fullName>
    </submittedName>
</protein>
<name>A0ABD5BCH9_SERMA</name>